<evidence type="ECO:0000313" key="1">
    <source>
        <dbReference type="EMBL" id="KGO07894.1"/>
    </source>
</evidence>
<dbReference type="KEGG" id="ddo:I597_1752"/>
<gene>
    <name evidence="1" type="ORF">NV36_14330</name>
</gene>
<dbReference type="PATRIC" id="fig|1300343.5.peg.1762"/>
<dbReference type="Proteomes" id="UP000030140">
    <property type="component" value="Unassembled WGS sequence"/>
</dbReference>
<reference evidence="1 2" key="1">
    <citation type="submission" date="2014-10" db="EMBL/GenBank/DDBJ databases">
        <title>Draft genome sequence of the proteorhodopsin-containing marine bacterium Dokdonia donghaensis.</title>
        <authorList>
            <person name="Gomez-Consarnau L."/>
            <person name="Gonzalez J.M."/>
            <person name="Riedel T."/>
            <person name="Jaenicke S."/>
            <person name="Wagner-Doebler I."/>
            <person name="Fuhrman J.A."/>
        </authorList>
    </citation>
    <scope>NUCLEOTIDE SEQUENCE [LARGE SCALE GENOMIC DNA]</scope>
    <source>
        <strain evidence="1 2">DSW-1</strain>
    </source>
</reference>
<dbReference type="AlphaFoldDB" id="A0A0A2GXC2"/>
<name>A0A0A2GXC2_9FLAO</name>
<sequence length="62" mass="7549">MFEIQINSKYNKTLTLSRKRIPQNALSQSFIHRKDIQNNHIHYKPNTNHYIVYLQAKRMHIL</sequence>
<protein>
    <submittedName>
        <fullName evidence="1">Uncharacterized protein</fullName>
    </submittedName>
</protein>
<comment type="caution">
    <text evidence="1">The sequence shown here is derived from an EMBL/GenBank/DDBJ whole genome shotgun (WGS) entry which is preliminary data.</text>
</comment>
<evidence type="ECO:0000313" key="2">
    <source>
        <dbReference type="Proteomes" id="UP000030140"/>
    </source>
</evidence>
<proteinExistence type="predicted"/>
<accession>A0A0A2GXC2</accession>
<keyword evidence="2" id="KW-1185">Reference proteome</keyword>
<dbReference type="EMBL" id="JSAQ01000001">
    <property type="protein sequence ID" value="KGO07894.1"/>
    <property type="molecule type" value="Genomic_DNA"/>
</dbReference>
<organism evidence="1 2">
    <name type="scientific">Dokdonia donghaensis DSW-1</name>
    <dbReference type="NCBI Taxonomy" id="1300343"/>
    <lineage>
        <taxon>Bacteria</taxon>
        <taxon>Pseudomonadati</taxon>
        <taxon>Bacteroidota</taxon>
        <taxon>Flavobacteriia</taxon>
        <taxon>Flavobacteriales</taxon>
        <taxon>Flavobacteriaceae</taxon>
        <taxon>Dokdonia</taxon>
    </lineage>
</organism>